<dbReference type="Pfam" id="PF11085">
    <property type="entry name" value="YqhR"/>
    <property type="match status" value="1"/>
</dbReference>
<sequence>MKQQNQQLEQNKHENPMTILSRSLLTGFIGGIIWSIFATILYYFNFTEVAPKSFILSSWFHAEWIDTWLGTVITIIAIGLLSLVTALVYYGLLKKVSSIWMGVVFGIVLWIIIFYIMNPIFSTVPQVADLEMDTIVTTLCVFILYGTFIGYSISYDYHDLQRAKEDSKNAKA</sequence>
<dbReference type="STRING" id="1462526.BN990_01999"/>
<evidence type="ECO:0000256" key="1">
    <source>
        <dbReference type="SAM" id="Phobius"/>
    </source>
</evidence>
<gene>
    <name evidence="2" type="ORF">BN990_01999</name>
</gene>
<feature type="transmembrane region" description="Helical" evidence="1">
    <location>
        <begin position="134"/>
        <end position="154"/>
    </location>
</feature>
<feature type="transmembrane region" description="Helical" evidence="1">
    <location>
        <begin position="20"/>
        <end position="44"/>
    </location>
</feature>
<dbReference type="AlphaFoldDB" id="A0A024QCL1"/>
<dbReference type="Proteomes" id="UP000028875">
    <property type="component" value="Unassembled WGS sequence"/>
</dbReference>
<protein>
    <submittedName>
        <fullName evidence="2">Putative periplasmic/secreted protein</fullName>
    </submittedName>
</protein>
<reference evidence="3" key="2">
    <citation type="submission" date="2014-05" db="EMBL/GenBank/DDBJ databases">
        <title>Draft genome sequence of Virgibacillus massiliensis Vm-5.</title>
        <authorList>
            <person name="Khelaifia S."/>
            <person name="Croce O."/>
            <person name="Lagier J.C."/>
            <person name="Raoult D."/>
        </authorList>
    </citation>
    <scope>NUCLEOTIDE SEQUENCE [LARGE SCALE GENOMIC DNA]</scope>
    <source>
        <strain evidence="3">Vm-5</strain>
    </source>
</reference>
<dbReference type="OrthoDB" id="2691442at2"/>
<keyword evidence="3" id="KW-1185">Reference proteome</keyword>
<feature type="transmembrane region" description="Helical" evidence="1">
    <location>
        <begin position="68"/>
        <end position="92"/>
    </location>
</feature>
<proteinExistence type="predicted"/>
<reference evidence="2 3" key="1">
    <citation type="submission" date="2014-03" db="EMBL/GenBank/DDBJ databases">
        <authorList>
            <person name="Urmite Genomes U."/>
        </authorList>
    </citation>
    <scope>NUCLEOTIDE SEQUENCE [LARGE SCALE GENOMIC DNA]</scope>
    <source>
        <strain evidence="2 3">Vm-5</strain>
    </source>
</reference>
<dbReference type="RefSeq" id="WP_038243802.1">
    <property type="nucleotide sequence ID" value="NZ_BNER01000002.1"/>
</dbReference>
<evidence type="ECO:0000313" key="3">
    <source>
        <dbReference type="Proteomes" id="UP000028875"/>
    </source>
</evidence>
<comment type="caution">
    <text evidence="2">The sequence shown here is derived from an EMBL/GenBank/DDBJ whole genome shotgun (WGS) entry which is preliminary data.</text>
</comment>
<keyword evidence="1" id="KW-0472">Membrane</keyword>
<name>A0A024QCL1_9BACI</name>
<feature type="transmembrane region" description="Helical" evidence="1">
    <location>
        <begin position="99"/>
        <end position="122"/>
    </location>
</feature>
<dbReference type="InterPro" id="IPR024563">
    <property type="entry name" value="YqhR"/>
</dbReference>
<accession>A0A024QCL1</accession>
<evidence type="ECO:0000313" key="2">
    <source>
        <dbReference type="EMBL" id="CDQ39686.1"/>
    </source>
</evidence>
<organism evidence="2 3">
    <name type="scientific">Virgibacillus massiliensis</name>
    <dbReference type="NCBI Taxonomy" id="1462526"/>
    <lineage>
        <taxon>Bacteria</taxon>
        <taxon>Bacillati</taxon>
        <taxon>Bacillota</taxon>
        <taxon>Bacilli</taxon>
        <taxon>Bacillales</taxon>
        <taxon>Bacillaceae</taxon>
        <taxon>Virgibacillus</taxon>
    </lineage>
</organism>
<dbReference type="eggNOG" id="ENOG5030H6A">
    <property type="taxonomic scope" value="Bacteria"/>
</dbReference>
<dbReference type="EMBL" id="CCDP010000001">
    <property type="protein sequence ID" value="CDQ39686.1"/>
    <property type="molecule type" value="Genomic_DNA"/>
</dbReference>
<keyword evidence="1" id="KW-1133">Transmembrane helix</keyword>
<keyword evidence="1" id="KW-0812">Transmembrane</keyword>